<organism evidence="3 4">
    <name type="scientific">Zasmidium cellare</name>
    <name type="common">Wine cellar mold</name>
    <name type="synonym">Racodium cellare</name>
    <dbReference type="NCBI Taxonomy" id="395010"/>
    <lineage>
        <taxon>Eukaryota</taxon>
        <taxon>Fungi</taxon>
        <taxon>Dikarya</taxon>
        <taxon>Ascomycota</taxon>
        <taxon>Pezizomycotina</taxon>
        <taxon>Dothideomycetes</taxon>
        <taxon>Dothideomycetidae</taxon>
        <taxon>Mycosphaerellales</taxon>
        <taxon>Mycosphaerellaceae</taxon>
        <taxon>Zasmidium</taxon>
    </lineage>
</organism>
<accession>A0ABR0E7Q0</accession>
<dbReference type="Proteomes" id="UP001305779">
    <property type="component" value="Unassembled WGS sequence"/>
</dbReference>
<protein>
    <recommendedName>
        <fullName evidence="2">F-box domain-containing protein</fullName>
    </recommendedName>
</protein>
<feature type="region of interest" description="Disordered" evidence="1">
    <location>
        <begin position="494"/>
        <end position="522"/>
    </location>
</feature>
<feature type="region of interest" description="Disordered" evidence="1">
    <location>
        <begin position="65"/>
        <end position="101"/>
    </location>
</feature>
<dbReference type="InterPro" id="IPR036047">
    <property type="entry name" value="F-box-like_dom_sf"/>
</dbReference>
<dbReference type="EMBL" id="JAXOVC010000009">
    <property type="protein sequence ID" value="KAK4497457.1"/>
    <property type="molecule type" value="Genomic_DNA"/>
</dbReference>
<name>A0ABR0E7Q0_ZASCE</name>
<gene>
    <name evidence="3" type="ORF">PRZ48_011908</name>
</gene>
<proteinExistence type="predicted"/>
<evidence type="ECO:0000259" key="2">
    <source>
        <dbReference type="PROSITE" id="PS50181"/>
    </source>
</evidence>
<dbReference type="PROSITE" id="PS50181">
    <property type="entry name" value="FBOX"/>
    <property type="match status" value="1"/>
</dbReference>
<dbReference type="SUPFAM" id="SSF81383">
    <property type="entry name" value="F-box domain"/>
    <property type="match status" value="1"/>
</dbReference>
<evidence type="ECO:0000313" key="3">
    <source>
        <dbReference type="EMBL" id="KAK4497457.1"/>
    </source>
</evidence>
<evidence type="ECO:0000256" key="1">
    <source>
        <dbReference type="SAM" id="MobiDB-lite"/>
    </source>
</evidence>
<evidence type="ECO:0000313" key="4">
    <source>
        <dbReference type="Proteomes" id="UP001305779"/>
    </source>
</evidence>
<dbReference type="Pfam" id="PF12937">
    <property type="entry name" value="F-box-like"/>
    <property type="match status" value="1"/>
</dbReference>
<feature type="domain" description="F-box" evidence="2">
    <location>
        <begin position="325"/>
        <end position="369"/>
    </location>
</feature>
<reference evidence="3 4" key="1">
    <citation type="journal article" date="2023" name="G3 (Bethesda)">
        <title>A chromosome-level genome assembly of Zasmidium syzygii isolated from banana leaves.</title>
        <authorList>
            <person name="van Westerhoven A.C."/>
            <person name="Mehrabi R."/>
            <person name="Talebi R."/>
            <person name="Steentjes M.B.F."/>
            <person name="Corcolon B."/>
            <person name="Chong P.A."/>
            <person name="Kema G.H.J."/>
            <person name="Seidl M.F."/>
        </authorList>
    </citation>
    <scope>NUCLEOTIDE SEQUENCE [LARGE SCALE GENOMIC DNA]</scope>
    <source>
        <strain evidence="3 4">P124</strain>
    </source>
</reference>
<dbReference type="InterPro" id="IPR001810">
    <property type="entry name" value="F-box_dom"/>
</dbReference>
<comment type="caution">
    <text evidence="3">The sequence shown here is derived from an EMBL/GenBank/DDBJ whole genome shotgun (WGS) entry which is preliminary data.</text>
</comment>
<sequence length="522" mass="60023">MGYSEQLCQICGVSFNIARIRTPDEPRSAAWVYYGSGFVDAERTIQDCGRNSGCMIVDRDAHPEQDLLQDPWRKKAGDEEGHGGEGEEFAANAEDDEEDEPPFLDEVEDPMRVEHIAGPNCSSGNGYIGHRLSLEEMKHCRVWQSLVRKTDKFQPAPDDEPFECEENVFLSGISDDMPETEEGGMTEVYPVRHGVDKPDATNGMLESVYTDVSRSCMPFHPWCLEVFKRASYARNGTVDIAGLWGWYENEADFSLFFEFPRAGPTQELRQQWWDHAVGSEWIVCNPLFMPTFSTAVQSVISTDPSFNIGDGAFDIPPSQATSTQEDIFSTLPTELRLMILHSLSSKDIASLRLSSRAFRQLPIALWHHLILKEMPWFWEANLARLPTYSFWTTQSEQGLKSRPVSPENRKPVPVPDVLPPTQTNWHKLYLLLKERGRENDADFRSLRGLRNRERIWTDCQEILRRIEDYRERGQIPVEDVAKIVHDRYLETRRRNQERAEARRREHERDQGVVTHTEAAQML</sequence>
<feature type="compositionally biased region" description="Basic and acidic residues" evidence="1">
    <location>
        <begin position="65"/>
        <end position="85"/>
    </location>
</feature>
<dbReference type="Gene3D" id="1.20.1280.50">
    <property type="match status" value="1"/>
</dbReference>
<keyword evidence="4" id="KW-1185">Reference proteome</keyword>
<feature type="compositionally biased region" description="Basic and acidic residues" evidence="1">
    <location>
        <begin position="494"/>
        <end position="510"/>
    </location>
</feature>